<name>A0A1I7NFZ5_9HYPH</name>
<evidence type="ECO:0000313" key="9">
    <source>
        <dbReference type="Proteomes" id="UP000199423"/>
    </source>
</evidence>
<dbReference type="InterPro" id="IPR036191">
    <property type="entry name" value="RRF_sf"/>
</dbReference>
<dbReference type="RefSeq" id="WP_092867579.1">
    <property type="nucleotide sequence ID" value="NZ_FPCH01000002.1"/>
</dbReference>
<evidence type="ECO:0000313" key="8">
    <source>
        <dbReference type="EMBL" id="SFV33575.1"/>
    </source>
</evidence>
<proteinExistence type="inferred from homology"/>
<dbReference type="InterPro" id="IPR002661">
    <property type="entry name" value="Ribosome_recyc_fac"/>
</dbReference>
<dbReference type="PANTHER" id="PTHR20982">
    <property type="entry name" value="RIBOSOME RECYCLING FACTOR"/>
    <property type="match status" value="1"/>
</dbReference>
<dbReference type="GO" id="GO:0005829">
    <property type="term" value="C:cytosol"/>
    <property type="evidence" value="ECO:0007669"/>
    <property type="project" value="GOC"/>
</dbReference>
<keyword evidence="4 6" id="KW-0648">Protein biosynthesis</keyword>
<dbReference type="CDD" id="cd00520">
    <property type="entry name" value="RRF"/>
    <property type="match status" value="1"/>
</dbReference>
<evidence type="ECO:0000256" key="6">
    <source>
        <dbReference type="HAMAP-Rule" id="MF_00040"/>
    </source>
</evidence>
<dbReference type="GO" id="GO:0043023">
    <property type="term" value="F:ribosomal large subunit binding"/>
    <property type="evidence" value="ECO:0007669"/>
    <property type="project" value="TreeGrafter"/>
</dbReference>
<evidence type="ECO:0000256" key="2">
    <source>
        <dbReference type="ARBA" id="ARBA00005912"/>
    </source>
</evidence>
<sequence length="187" mass="21019">MASAVHDIKEIETRMRASIDALKREFSGLRTGRASANLLDPVQVMVYGSRMPLNQVATVSVPEPRMISVQVWDRSNVMAVDKGIREANLGLNPIVDGQILRLPIPALTADRRQELVKLAHKYAEQGKVSIRNVRREAMDLLKKLEKDGKMSQDDHRGNSEKVQELTDRLIKEIDATLVTKEAEIQKV</sequence>
<keyword evidence="3 6" id="KW-0963">Cytoplasm</keyword>
<dbReference type="Pfam" id="PF01765">
    <property type="entry name" value="RRF"/>
    <property type="match status" value="1"/>
</dbReference>
<dbReference type="Gene3D" id="3.30.1360.40">
    <property type="match status" value="1"/>
</dbReference>
<dbReference type="FunFam" id="3.30.1360.40:FF:000001">
    <property type="entry name" value="Ribosome-recycling factor"/>
    <property type="match status" value="1"/>
</dbReference>
<feature type="domain" description="Ribosome recycling factor" evidence="7">
    <location>
        <begin position="22"/>
        <end position="184"/>
    </location>
</feature>
<evidence type="ECO:0000256" key="4">
    <source>
        <dbReference type="ARBA" id="ARBA00022917"/>
    </source>
</evidence>
<dbReference type="FunFam" id="1.10.132.20:FF:000001">
    <property type="entry name" value="Ribosome-recycling factor"/>
    <property type="match status" value="1"/>
</dbReference>
<reference evidence="9" key="1">
    <citation type="submission" date="2016-10" db="EMBL/GenBank/DDBJ databases">
        <authorList>
            <person name="Varghese N."/>
            <person name="Submissions S."/>
        </authorList>
    </citation>
    <scope>NUCLEOTIDE SEQUENCE [LARGE SCALE GENOMIC DNA]</scope>
    <source>
        <strain evidence="9">DSM 1565</strain>
    </source>
</reference>
<evidence type="ECO:0000256" key="1">
    <source>
        <dbReference type="ARBA" id="ARBA00004496"/>
    </source>
</evidence>
<organism evidence="8 9">
    <name type="scientific">Hyphomicrobium facile</name>
    <dbReference type="NCBI Taxonomy" id="51670"/>
    <lineage>
        <taxon>Bacteria</taxon>
        <taxon>Pseudomonadati</taxon>
        <taxon>Pseudomonadota</taxon>
        <taxon>Alphaproteobacteria</taxon>
        <taxon>Hyphomicrobiales</taxon>
        <taxon>Hyphomicrobiaceae</taxon>
        <taxon>Hyphomicrobium</taxon>
    </lineage>
</organism>
<dbReference type="Proteomes" id="UP000199423">
    <property type="component" value="Unassembled WGS sequence"/>
</dbReference>
<dbReference type="STRING" id="51670.SAMN04488557_2040"/>
<comment type="subcellular location">
    <subcellularLocation>
        <location evidence="1 6">Cytoplasm</location>
    </subcellularLocation>
</comment>
<dbReference type="InterPro" id="IPR023584">
    <property type="entry name" value="Ribosome_recyc_fac_dom"/>
</dbReference>
<dbReference type="GO" id="GO:0002184">
    <property type="term" value="P:cytoplasmic translational termination"/>
    <property type="evidence" value="ECO:0007669"/>
    <property type="project" value="TreeGrafter"/>
</dbReference>
<comment type="similarity">
    <text evidence="2 6">Belongs to the RRF family.</text>
</comment>
<comment type="function">
    <text evidence="5 6">Responsible for the release of ribosomes from messenger RNA at the termination of protein biosynthesis. May increase the efficiency of translation by recycling ribosomes from one round of translation to another.</text>
</comment>
<evidence type="ECO:0000256" key="3">
    <source>
        <dbReference type="ARBA" id="ARBA00022490"/>
    </source>
</evidence>
<dbReference type="Gene3D" id="1.10.132.20">
    <property type="entry name" value="Ribosome-recycling factor"/>
    <property type="match status" value="1"/>
</dbReference>
<dbReference type="NCBIfam" id="TIGR00496">
    <property type="entry name" value="frr"/>
    <property type="match status" value="1"/>
</dbReference>
<dbReference type="EMBL" id="FPCH01000002">
    <property type="protein sequence ID" value="SFV33575.1"/>
    <property type="molecule type" value="Genomic_DNA"/>
</dbReference>
<dbReference type="SUPFAM" id="SSF55194">
    <property type="entry name" value="Ribosome recycling factor, RRF"/>
    <property type="match status" value="1"/>
</dbReference>
<protein>
    <recommendedName>
        <fullName evidence="6">Ribosome-recycling factor</fullName>
        <shortName evidence="6">RRF</shortName>
    </recommendedName>
    <alternativeName>
        <fullName evidence="6">Ribosome-releasing factor</fullName>
    </alternativeName>
</protein>
<keyword evidence="9" id="KW-1185">Reference proteome</keyword>
<dbReference type="PANTHER" id="PTHR20982:SF3">
    <property type="entry name" value="MITOCHONDRIAL RIBOSOME RECYCLING FACTOR PSEUDO 1"/>
    <property type="match status" value="1"/>
</dbReference>
<gene>
    <name evidence="6" type="primary">frr</name>
    <name evidence="8" type="ORF">SAMN04488557_2040</name>
</gene>
<dbReference type="AlphaFoldDB" id="A0A1I7NFZ5"/>
<accession>A0A1I7NFZ5</accession>
<dbReference type="HAMAP" id="MF_00040">
    <property type="entry name" value="RRF"/>
    <property type="match status" value="1"/>
</dbReference>
<evidence type="ECO:0000259" key="7">
    <source>
        <dbReference type="Pfam" id="PF01765"/>
    </source>
</evidence>
<dbReference type="OrthoDB" id="9804006at2"/>
<evidence type="ECO:0000256" key="5">
    <source>
        <dbReference type="ARBA" id="ARBA00025050"/>
    </source>
</evidence>